<dbReference type="InterPro" id="IPR000326">
    <property type="entry name" value="PAP2/HPO"/>
</dbReference>
<keyword evidence="5 7" id="KW-1133">Transmembrane helix</keyword>
<dbReference type="GO" id="GO:0005886">
    <property type="term" value="C:plasma membrane"/>
    <property type="evidence" value="ECO:0007669"/>
    <property type="project" value="UniProtKB-SubCell"/>
</dbReference>
<organism evidence="9 10">
    <name type="scientific">Oleiphilus messinensis</name>
    <dbReference type="NCBI Taxonomy" id="141451"/>
    <lineage>
        <taxon>Bacteria</taxon>
        <taxon>Pseudomonadati</taxon>
        <taxon>Pseudomonadota</taxon>
        <taxon>Gammaproteobacteria</taxon>
        <taxon>Oceanospirillales</taxon>
        <taxon>Oleiphilaceae</taxon>
        <taxon>Oleiphilus</taxon>
    </lineage>
</organism>
<dbReference type="Gene3D" id="1.20.144.10">
    <property type="entry name" value="Phosphatidic acid phosphatase type 2/haloperoxidase"/>
    <property type="match status" value="1"/>
</dbReference>
<dbReference type="SUPFAM" id="SSF48317">
    <property type="entry name" value="Acid phosphatase/Vanadium-dependent haloperoxidase"/>
    <property type="match status" value="1"/>
</dbReference>
<feature type="transmembrane region" description="Helical" evidence="7">
    <location>
        <begin position="362"/>
        <end position="382"/>
    </location>
</feature>
<gene>
    <name evidence="9" type="ORF">OLMES_4145</name>
</gene>
<protein>
    <submittedName>
        <fullName evidence="9">DedA family multipass membrane protein/PAP2 superfamily lipid phosphatase</fullName>
    </submittedName>
</protein>
<evidence type="ECO:0000256" key="6">
    <source>
        <dbReference type="ARBA" id="ARBA00023136"/>
    </source>
</evidence>
<dbReference type="CDD" id="cd03392">
    <property type="entry name" value="PAP2_like_2"/>
    <property type="match status" value="1"/>
</dbReference>
<dbReference type="OrthoDB" id="9780918at2"/>
<feature type="transmembrane region" description="Helical" evidence="7">
    <location>
        <begin position="21"/>
        <end position="50"/>
    </location>
</feature>
<evidence type="ECO:0000256" key="3">
    <source>
        <dbReference type="ARBA" id="ARBA00022475"/>
    </source>
</evidence>
<feature type="transmembrane region" description="Helical" evidence="7">
    <location>
        <begin position="178"/>
        <end position="196"/>
    </location>
</feature>
<keyword evidence="4 7" id="KW-0812">Transmembrane</keyword>
<evidence type="ECO:0000256" key="5">
    <source>
        <dbReference type="ARBA" id="ARBA00022989"/>
    </source>
</evidence>
<dbReference type="InterPro" id="IPR036938">
    <property type="entry name" value="PAP2/HPO_sf"/>
</dbReference>
<evidence type="ECO:0000313" key="10">
    <source>
        <dbReference type="Proteomes" id="UP000196027"/>
    </source>
</evidence>
<feature type="transmembrane region" description="Helical" evidence="7">
    <location>
        <begin position="240"/>
        <end position="264"/>
    </location>
</feature>
<feature type="transmembrane region" description="Helical" evidence="7">
    <location>
        <begin position="324"/>
        <end position="342"/>
    </location>
</feature>
<evidence type="ECO:0000256" key="7">
    <source>
        <dbReference type="SAM" id="Phobius"/>
    </source>
</evidence>
<comment type="subcellular location">
    <subcellularLocation>
        <location evidence="1">Cell membrane</location>
        <topology evidence="1">Multi-pass membrane protein</topology>
    </subcellularLocation>
</comment>
<dbReference type="InterPro" id="IPR032816">
    <property type="entry name" value="VTT_dom"/>
</dbReference>
<feature type="transmembrane region" description="Helical" evidence="7">
    <location>
        <begin position="62"/>
        <end position="81"/>
    </location>
</feature>
<evidence type="ECO:0000256" key="2">
    <source>
        <dbReference type="ARBA" id="ARBA00010792"/>
    </source>
</evidence>
<feature type="transmembrane region" description="Helical" evidence="7">
    <location>
        <begin position="394"/>
        <end position="414"/>
    </location>
</feature>
<dbReference type="SMART" id="SM00014">
    <property type="entry name" value="acidPPc"/>
    <property type="match status" value="1"/>
</dbReference>
<accession>A0A1Y0IC84</accession>
<feature type="transmembrane region" description="Helical" evidence="7">
    <location>
        <begin position="450"/>
        <end position="471"/>
    </location>
</feature>
<feature type="transmembrane region" description="Helical" evidence="7">
    <location>
        <begin position="420"/>
        <end position="438"/>
    </location>
</feature>
<keyword evidence="3" id="KW-1003">Cell membrane</keyword>
<keyword evidence="6 7" id="KW-0472">Membrane</keyword>
<dbReference type="RefSeq" id="WP_087462968.1">
    <property type="nucleotide sequence ID" value="NZ_CP021425.1"/>
</dbReference>
<dbReference type="Pfam" id="PF09335">
    <property type="entry name" value="VTT_dom"/>
    <property type="match status" value="1"/>
</dbReference>
<evidence type="ECO:0000259" key="8">
    <source>
        <dbReference type="SMART" id="SM00014"/>
    </source>
</evidence>
<feature type="transmembrane region" description="Helical" evidence="7">
    <location>
        <begin position="292"/>
        <end position="317"/>
    </location>
</feature>
<feature type="transmembrane region" description="Helical" evidence="7">
    <location>
        <begin position="144"/>
        <end position="166"/>
    </location>
</feature>
<reference evidence="9 10" key="1">
    <citation type="submission" date="2017-05" db="EMBL/GenBank/DDBJ databases">
        <title>Genomic insights into alkan degradation activity of Oleiphilus messinensis.</title>
        <authorList>
            <person name="Kozyavkin S.A."/>
            <person name="Slesarev A.I."/>
            <person name="Golyshin P.N."/>
            <person name="Korzhenkov A."/>
            <person name="Golyshina O.N."/>
            <person name="Toshchakov S.V."/>
        </authorList>
    </citation>
    <scope>NUCLEOTIDE SEQUENCE [LARGE SCALE GENOMIC DNA]</scope>
    <source>
        <strain evidence="9 10">ME102</strain>
    </source>
</reference>
<dbReference type="PANTHER" id="PTHR30353:SF15">
    <property type="entry name" value="INNER MEMBRANE PROTEIN YABI"/>
    <property type="match status" value="1"/>
</dbReference>
<evidence type="ECO:0000256" key="1">
    <source>
        <dbReference type="ARBA" id="ARBA00004651"/>
    </source>
</evidence>
<proteinExistence type="inferred from homology"/>
<name>A0A1Y0IC84_9GAMM</name>
<feature type="domain" description="Phosphatidic acid phosphatase type 2/haloperoxidase" evidence="8">
    <location>
        <begin position="324"/>
        <end position="435"/>
    </location>
</feature>
<dbReference type="PANTHER" id="PTHR30353">
    <property type="entry name" value="INNER MEMBRANE PROTEIN DEDA-RELATED"/>
    <property type="match status" value="1"/>
</dbReference>
<dbReference type="Pfam" id="PF01569">
    <property type="entry name" value="PAP2"/>
    <property type="match status" value="1"/>
</dbReference>
<sequence length="481" mass="52960">MNDLITTFSHWLELNPHWLAFGIFATAFLESLAIAGILVPGVAMLFAMAGLAGNGALPLSHALGWAFLGAIAGDGLSFWLGTHFQRKVYALWPLTRYPGLVQHGENFFQVHGGKSIVIGRFIGPVRPVIPLVAGVLRMSPTRFLTFNVLSAAGWAPMYILPGYLIGASLKADIVLPDHFIPVLFSAMLILAGLYWLMIHTHSRLQYDSRSYLWFKTQLAQYRQSHKFWQSMLGQRPGQPLTFPLNSLAMLAASCSLFVIIALLVSHTNFFSDANQFFQSFFQTLRHPILDPLMVGITLLGDPTLLYITFSLGVALLVFRGYYAAALHVALAGLLTVALSYGLKAYFAIPRPELVLNPPATFAFPSGHSSGATVYIGLLAAFIGNEFEPGKRRMFYLCAAIPVLLIALSRLYLGVHWFTDILGGILLGLGIVAVTRLSYNRYDHTPLSADVFTWCALFVGLLATGIYLQLAWNDAMQRYAPL</sequence>
<dbReference type="EMBL" id="CP021425">
    <property type="protein sequence ID" value="ARU58162.1"/>
    <property type="molecule type" value="Genomic_DNA"/>
</dbReference>
<dbReference type="InterPro" id="IPR032818">
    <property type="entry name" value="DedA-like"/>
</dbReference>
<evidence type="ECO:0000313" key="9">
    <source>
        <dbReference type="EMBL" id="ARU58162.1"/>
    </source>
</evidence>
<keyword evidence="10" id="KW-1185">Reference proteome</keyword>
<dbReference type="KEGG" id="ome:OLMES_4145"/>
<comment type="similarity">
    <text evidence="2">Belongs to the DedA family.</text>
</comment>
<dbReference type="AlphaFoldDB" id="A0A1Y0IC84"/>
<dbReference type="Proteomes" id="UP000196027">
    <property type="component" value="Chromosome"/>
</dbReference>
<evidence type="ECO:0000256" key="4">
    <source>
        <dbReference type="ARBA" id="ARBA00022692"/>
    </source>
</evidence>